<protein>
    <recommendedName>
        <fullName evidence="4">PPM-type phosphatase domain-containing protein</fullName>
    </recommendedName>
</protein>
<evidence type="ECO:0000313" key="2">
    <source>
        <dbReference type="EMBL" id="OGM76208.1"/>
    </source>
</evidence>
<evidence type="ECO:0008006" key="4">
    <source>
        <dbReference type="Google" id="ProtNLM"/>
    </source>
</evidence>
<evidence type="ECO:0000256" key="1">
    <source>
        <dbReference type="SAM" id="Phobius"/>
    </source>
</evidence>
<reference evidence="2 3" key="1">
    <citation type="journal article" date="2016" name="Nat. Commun.">
        <title>Thousands of microbial genomes shed light on interconnected biogeochemical processes in an aquifer system.</title>
        <authorList>
            <person name="Anantharaman K."/>
            <person name="Brown C.T."/>
            <person name="Hug L.A."/>
            <person name="Sharon I."/>
            <person name="Castelle C.J."/>
            <person name="Probst A.J."/>
            <person name="Thomas B.C."/>
            <person name="Singh A."/>
            <person name="Wilkins M.J."/>
            <person name="Karaoz U."/>
            <person name="Brodie E.L."/>
            <person name="Williams K.H."/>
            <person name="Hubbard S.S."/>
            <person name="Banfield J.F."/>
        </authorList>
    </citation>
    <scope>NUCLEOTIDE SEQUENCE [LARGE SCALE GENOMIC DNA]</scope>
</reference>
<keyword evidence="1" id="KW-0812">Transmembrane</keyword>
<dbReference type="STRING" id="1802532.A2210_00580"/>
<feature type="transmembrane region" description="Helical" evidence="1">
    <location>
        <begin position="259"/>
        <end position="279"/>
    </location>
</feature>
<comment type="caution">
    <text evidence="2">The sequence shown here is derived from an EMBL/GenBank/DDBJ whole genome shotgun (WGS) entry which is preliminary data.</text>
</comment>
<sequence>MEFKLASAKLTGNPGTSGWAQVYEFKPEEGDKLSKRGHLFAVVATKKGDGEVDNLVTGREIIARLHEEYFGNLEGGAFNTLKSAVSKVVEEFKSTLGDIEIAAVASLGEVVYTAVGEGGQIAILRNGMLANILVGSPGVVSASGYPKLGDVLLVGTKSFFEIFPSEVVKANLEAGEPEAVIESFAPSVHAKEDAGGVGVIVLKFGGEEIAEAREVGPSLFSRLRSVVKLPHINFPERKIYIKRDEGDMDDGSPPQGRKVMVSAGAILLVLLIVSIGFGIRQNRIRKERSQYEPKLVQAQHNLDEAEALLTLNPQRARELFSESLTIARSLQETKVKDARVDELVKKLDGRRGAILGEYNEGANDFLDLSLQTSGFNGDELASSGEKVFILDKGGKRVISVAIDTKRTTLVAGPSQIPQASGLAAYEDRTFVLEDEGIYEVGEKNTKVIDKDWSGEILLYAYAGNFYVLDKSAGTIWRYPGSPAGEGTNFGTRQKWLGPGISPSFSGATSMTIDGAVWVLGRDATVQKFSLGSPQKFSISGVFPEILSTDSIYTNEELKFVYILDKSQGKIVVLEKDGNYKAQYFSDKLKEAKDIAVSEKNKKIIFLLGSKLYSIEIKHL</sequence>
<proteinExistence type="predicted"/>
<organism evidence="2 3">
    <name type="scientific">Candidatus Woesebacteria bacterium RIFOXYA1_FULL_40_18</name>
    <dbReference type="NCBI Taxonomy" id="1802532"/>
    <lineage>
        <taxon>Bacteria</taxon>
        <taxon>Candidatus Woeseibacteriota</taxon>
    </lineage>
</organism>
<keyword evidence="1" id="KW-1133">Transmembrane helix</keyword>
<name>A0A1F8CKD9_9BACT</name>
<dbReference type="EMBL" id="MGHS01000036">
    <property type="protein sequence ID" value="OGM76208.1"/>
    <property type="molecule type" value="Genomic_DNA"/>
</dbReference>
<evidence type="ECO:0000313" key="3">
    <source>
        <dbReference type="Proteomes" id="UP000177855"/>
    </source>
</evidence>
<gene>
    <name evidence="2" type="ORF">A2210_00580</name>
</gene>
<dbReference type="SUPFAM" id="SSF75011">
    <property type="entry name" value="3-carboxy-cis,cis-mucoante lactonizing enzyme"/>
    <property type="match status" value="1"/>
</dbReference>
<dbReference type="Proteomes" id="UP000177855">
    <property type="component" value="Unassembled WGS sequence"/>
</dbReference>
<dbReference type="AlphaFoldDB" id="A0A1F8CKD9"/>
<keyword evidence="1" id="KW-0472">Membrane</keyword>
<accession>A0A1F8CKD9</accession>